<name>A0AAP4D7W6_9ENTR</name>
<dbReference type="InterPro" id="IPR016161">
    <property type="entry name" value="Ald_DH/histidinol_DH"/>
</dbReference>
<dbReference type="EMBL" id="JASSOM010000048">
    <property type="protein sequence ID" value="MDK9363358.1"/>
    <property type="molecule type" value="Genomic_DNA"/>
</dbReference>
<keyword evidence="3" id="KW-1185">Reference proteome</keyword>
<reference evidence="2 3" key="1">
    <citation type="submission" date="2023-06" db="EMBL/GenBank/DDBJ databases">
        <title>Identification and characterization of antibiotic-resistant Gram-negative bacteria.</title>
        <authorList>
            <person name="Cho G.-S."/>
            <person name="Lee J."/>
            <person name="Tai E."/>
            <person name="Jeong S."/>
            <person name="Kim I."/>
            <person name="Kim B.-E."/>
            <person name="Jeong M.-I."/>
            <person name="Oh K.-K."/>
            <person name="Franz C.M.A.P."/>
        </authorList>
    </citation>
    <scope>NUCLEOTIDE SEQUENCE [LARGE SCALE GENOMIC DNA]</scope>
    <source>
        <strain evidence="2 3">V106_12</strain>
    </source>
</reference>
<dbReference type="SUPFAM" id="SSF53720">
    <property type="entry name" value="ALDH-like"/>
    <property type="match status" value="1"/>
</dbReference>
<dbReference type="RefSeq" id="WP_285149428.1">
    <property type="nucleotide sequence ID" value="NZ_JASSOM010000048.1"/>
</dbReference>
<evidence type="ECO:0000313" key="2">
    <source>
        <dbReference type="EMBL" id="MDK9363358.1"/>
    </source>
</evidence>
<dbReference type="AlphaFoldDB" id="A0AAP4D7W6"/>
<keyword evidence="1" id="KW-0521">NADP</keyword>
<dbReference type="Pfam" id="PF05893">
    <property type="entry name" value="LuxC"/>
    <property type="match status" value="1"/>
</dbReference>
<comment type="caution">
    <text evidence="2">The sequence shown here is derived from an EMBL/GenBank/DDBJ whole genome shotgun (WGS) entry which is preliminary data.</text>
</comment>
<proteinExistence type="predicted"/>
<evidence type="ECO:0000313" key="3">
    <source>
        <dbReference type="Proteomes" id="UP001223214"/>
    </source>
</evidence>
<dbReference type="GO" id="GO:0008218">
    <property type="term" value="P:bioluminescence"/>
    <property type="evidence" value="ECO:0007669"/>
    <property type="project" value="InterPro"/>
</dbReference>
<protein>
    <submittedName>
        <fullName evidence="2">Acyl-CoA reductase</fullName>
    </submittedName>
</protein>
<dbReference type="Proteomes" id="UP001223214">
    <property type="component" value="Unassembled WGS sequence"/>
</dbReference>
<dbReference type="GO" id="GO:0003995">
    <property type="term" value="F:acyl-CoA dehydrogenase activity"/>
    <property type="evidence" value="ECO:0007669"/>
    <property type="project" value="InterPro"/>
</dbReference>
<gene>
    <name evidence="2" type="ORF">QQF32_09155</name>
</gene>
<accession>A0AAP4D7W6</accession>
<organism evidence="2 3">
    <name type="scientific">Lelliottia wanjuensis</name>
    <dbReference type="NCBI Taxonomy" id="3050585"/>
    <lineage>
        <taxon>Bacteria</taxon>
        <taxon>Pseudomonadati</taxon>
        <taxon>Pseudomonadota</taxon>
        <taxon>Gammaproteobacteria</taxon>
        <taxon>Enterobacterales</taxon>
        <taxon>Enterobacteriaceae</taxon>
        <taxon>Lelliottia</taxon>
    </lineage>
</organism>
<sequence length="401" mass="45091">MPQSFESLRFRVGDGQVLAQMPEAKPRMPFDSEVMAFLHSFSKIVLALPQARPHSDVISLAFWCRKAALEKMKQTLQYKERLLGRGVAFHIAPSNVAVNFAYSLFAGLLTGNANVVRLPSKMFVQVDIICEALNQALQQHVAIRELICLVQYGHEREINNALSALSQSRLIWGGDKTIALIRQSPLSPRAVDVAFADRYSIAIIHADEYLAADNKQRIAQNFFNDTLLTDQLACTSPKVVVWLGERKAEARAQFWAHFESYLQDRPDPEAVSVVKTLADYCQRAAQNPALKYIPSGTRHIFRVEAEAVSQEMLDTHHGNGLFYEWLVNDISEIMSICGEKCQTVATFGVSRNNIEAFIVNHAPKGVDRIVSFGETMEFSLHWDGYDLLKTLTRTITLSPDY</sequence>
<dbReference type="InterPro" id="IPR008670">
    <property type="entry name" value="CoA_reduct_LuxC"/>
</dbReference>
<evidence type="ECO:0000256" key="1">
    <source>
        <dbReference type="ARBA" id="ARBA00022857"/>
    </source>
</evidence>